<reference evidence="2 3" key="1">
    <citation type="submission" date="2016-10" db="EMBL/GenBank/DDBJ databases">
        <authorList>
            <person name="de Groot N.N."/>
        </authorList>
    </citation>
    <scope>NUCLEOTIDE SEQUENCE [LARGE SCALE GENOMIC DNA]</scope>
    <source>
        <strain evidence="2 3">DSM 373</strain>
    </source>
</reference>
<dbReference type="EMBL" id="FNYQ01000009">
    <property type="protein sequence ID" value="SEI57447.1"/>
    <property type="molecule type" value="Genomic_DNA"/>
</dbReference>
<gene>
    <name evidence="2" type="ORF">SAMN04244572_00920</name>
</gene>
<proteinExistence type="predicted"/>
<accession>A0A1H6RY64</accession>
<sequence length="81" mass="9294">MNNNSADVAIYVQEYKGFDMAVEPYRSALGRPWTIRASVRRDKEVFTSRKTDIDQSWDGLDAAREAGFRHCRTLIDRLAAN</sequence>
<name>A0A1H6RY64_9GAMM</name>
<dbReference type="InterPro" id="IPR046696">
    <property type="entry name" value="DUF6566"/>
</dbReference>
<dbReference type="RefSeq" id="WP_090730315.1">
    <property type="nucleotide sequence ID" value="NZ_FNYQ01000009.1"/>
</dbReference>
<dbReference type="Pfam" id="PF20204">
    <property type="entry name" value="DUF6566"/>
    <property type="match status" value="1"/>
</dbReference>
<evidence type="ECO:0000259" key="1">
    <source>
        <dbReference type="Pfam" id="PF20204"/>
    </source>
</evidence>
<dbReference type="OrthoDB" id="7041761at2"/>
<dbReference type="AlphaFoldDB" id="A0A1H6RY64"/>
<organism evidence="2 3">
    <name type="scientific">Azotobacter beijerinckii</name>
    <dbReference type="NCBI Taxonomy" id="170623"/>
    <lineage>
        <taxon>Bacteria</taxon>
        <taxon>Pseudomonadati</taxon>
        <taxon>Pseudomonadota</taxon>
        <taxon>Gammaproteobacteria</taxon>
        <taxon>Pseudomonadales</taxon>
        <taxon>Pseudomonadaceae</taxon>
        <taxon>Azotobacter</taxon>
    </lineage>
</organism>
<dbReference type="Proteomes" id="UP000199250">
    <property type="component" value="Unassembled WGS sequence"/>
</dbReference>
<feature type="domain" description="DUF6566" evidence="1">
    <location>
        <begin position="12"/>
        <end position="78"/>
    </location>
</feature>
<protein>
    <recommendedName>
        <fullName evidence="1">DUF6566 domain-containing protein</fullName>
    </recommendedName>
</protein>
<evidence type="ECO:0000313" key="3">
    <source>
        <dbReference type="Proteomes" id="UP000199250"/>
    </source>
</evidence>
<evidence type="ECO:0000313" key="2">
    <source>
        <dbReference type="EMBL" id="SEI57447.1"/>
    </source>
</evidence>